<proteinExistence type="predicted"/>
<gene>
    <name evidence="2" type="ORF">AWC08_05410</name>
</gene>
<evidence type="ECO:0000313" key="2">
    <source>
        <dbReference type="EMBL" id="ORV70250.1"/>
    </source>
</evidence>
<protein>
    <submittedName>
        <fullName evidence="2">Uncharacterized protein</fullName>
    </submittedName>
</protein>
<feature type="compositionally biased region" description="Acidic residues" evidence="1">
    <location>
        <begin position="117"/>
        <end position="131"/>
    </location>
</feature>
<name>A0A1X1VMD9_MYCGO</name>
<comment type="caution">
    <text evidence="2">The sequence shown here is derived from an EMBL/GenBank/DDBJ whole genome shotgun (WGS) entry which is preliminary data.</text>
</comment>
<sequence>MTAHEDESAGQDASKTDDGAVSTAQADEKTDENTNGVQQASEKPEPDEGAKEKAKEMMTAYEDKPTLVMPGSGKTITGTAVNEWLDDDGNPRYADDEDSPAAKAKSEGSEATKKPDDSDESAANDSADDDEGSRAKNTAESERAAAADETAEDEHKSVEELNEEAEQRVKDNLDKDKEFNEQILEATKQDREDREKAGR</sequence>
<dbReference type="Proteomes" id="UP000193928">
    <property type="component" value="Unassembled WGS sequence"/>
</dbReference>
<organism evidence="2 3">
    <name type="scientific">Mycobacterium gordonae</name>
    <dbReference type="NCBI Taxonomy" id="1778"/>
    <lineage>
        <taxon>Bacteria</taxon>
        <taxon>Bacillati</taxon>
        <taxon>Actinomycetota</taxon>
        <taxon>Actinomycetes</taxon>
        <taxon>Mycobacteriales</taxon>
        <taxon>Mycobacteriaceae</taxon>
        <taxon>Mycobacterium</taxon>
    </lineage>
</organism>
<feature type="region of interest" description="Disordered" evidence="1">
    <location>
        <begin position="1"/>
        <end position="199"/>
    </location>
</feature>
<feature type="compositionally biased region" description="Basic and acidic residues" evidence="1">
    <location>
        <begin position="104"/>
        <end position="116"/>
    </location>
</feature>
<feature type="compositionally biased region" description="Basic and acidic residues" evidence="1">
    <location>
        <begin position="132"/>
        <end position="146"/>
    </location>
</feature>
<reference evidence="2 3" key="1">
    <citation type="submission" date="2016-01" db="EMBL/GenBank/DDBJ databases">
        <title>The new phylogeny of the genus Mycobacterium.</title>
        <authorList>
            <person name="Tarcisio F."/>
            <person name="Conor M."/>
            <person name="Antonella G."/>
            <person name="Elisabetta G."/>
            <person name="Giulia F.S."/>
            <person name="Sara T."/>
            <person name="Anna F."/>
            <person name="Clotilde B."/>
            <person name="Roberto B."/>
            <person name="Veronica D.S."/>
            <person name="Fabio R."/>
            <person name="Monica P."/>
            <person name="Olivier J."/>
            <person name="Enrico T."/>
            <person name="Nicola S."/>
        </authorList>
    </citation>
    <scope>NUCLEOTIDE SEQUENCE [LARGE SCALE GENOMIC DNA]</scope>
    <source>
        <strain evidence="2 3">DSM 44160</strain>
    </source>
</reference>
<dbReference type="AlphaFoldDB" id="A0A1X1VMD9"/>
<evidence type="ECO:0000313" key="3">
    <source>
        <dbReference type="Proteomes" id="UP000193928"/>
    </source>
</evidence>
<feature type="compositionally biased region" description="Basic and acidic residues" evidence="1">
    <location>
        <begin position="42"/>
        <end position="65"/>
    </location>
</feature>
<feature type="compositionally biased region" description="Basic and acidic residues" evidence="1">
    <location>
        <begin position="153"/>
        <end position="180"/>
    </location>
</feature>
<keyword evidence="3" id="KW-1185">Reference proteome</keyword>
<accession>A0A1X1VMD9</accession>
<dbReference type="EMBL" id="LQOY01000227">
    <property type="protein sequence ID" value="ORV70250.1"/>
    <property type="molecule type" value="Genomic_DNA"/>
</dbReference>
<feature type="compositionally biased region" description="Basic and acidic residues" evidence="1">
    <location>
        <begin position="187"/>
        <end position="199"/>
    </location>
</feature>
<evidence type="ECO:0000256" key="1">
    <source>
        <dbReference type="SAM" id="MobiDB-lite"/>
    </source>
</evidence>